<reference evidence="2" key="2">
    <citation type="journal article" date="2018" name="Mol. Plant Microbe Interact.">
        <title>Genome sequence resources for the wheat stripe rust pathogen (Puccinia striiformis f. sp. tritici) and the barley stripe rust pathogen (Puccinia striiformis f. sp. hordei).</title>
        <authorList>
            <person name="Xia C."/>
            <person name="Wang M."/>
            <person name="Yin C."/>
            <person name="Cornejo O.E."/>
            <person name="Hulbert S.H."/>
            <person name="Chen X."/>
        </authorList>
    </citation>
    <scope>NUCLEOTIDE SEQUENCE [LARGE SCALE GENOMIC DNA]</scope>
    <source>
        <strain evidence="2">93-210</strain>
    </source>
</reference>
<keyword evidence="2" id="KW-1185">Reference proteome</keyword>
<accession>A0ACC0E144</accession>
<reference evidence="1 2" key="3">
    <citation type="journal article" date="2022" name="Microbiol. Spectr.">
        <title>Folding features and dynamics of 3D genome architecture in plant fungal pathogens.</title>
        <authorList>
            <person name="Xia C."/>
        </authorList>
    </citation>
    <scope>NUCLEOTIDE SEQUENCE [LARGE SCALE GENOMIC DNA]</scope>
    <source>
        <strain evidence="1 2">93-210</strain>
    </source>
</reference>
<name>A0ACC0E144_9BASI</name>
<organism evidence="1 2">
    <name type="scientific">Puccinia striiformis f. sp. tritici</name>
    <dbReference type="NCBI Taxonomy" id="168172"/>
    <lineage>
        <taxon>Eukaryota</taxon>
        <taxon>Fungi</taxon>
        <taxon>Dikarya</taxon>
        <taxon>Basidiomycota</taxon>
        <taxon>Pucciniomycotina</taxon>
        <taxon>Pucciniomycetes</taxon>
        <taxon>Pucciniales</taxon>
        <taxon>Pucciniaceae</taxon>
        <taxon>Puccinia</taxon>
    </lineage>
</organism>
<sequence length="59" mass="6752">MPPMRNKPTKKERDIPVEKHMRGGEGFLCLIYEKEKQSSYLHGAGDLIPLPSDDDHDDD</sequence>
<proteinExistence type="predicted"/>
<dbReference type="Proteomes" id="UP001060170">
    <property type="component" value="Chromosome 13"/>
</dbReference>
<comment type="caution">
    <text evidence="1">The sequence shown here is derived from an EMBL/GenBank/DDBJ whole genome shotgun (WGS) entry which is preliminary data.</text>
</comment>
<dbReference type="EMBL" id="CM045877">
    <property type="protein sequence ID" value="KAI7941112.1"/>
    <property type="molecule type" value="Genomic_DNA"/>
</dbReference>
<gene>
    <name evidence="1" type="ORF">MJO28_013397</name>
</gene>
<protein>
    <submittedName>
        <fullName evidence="1">Uncharacterized protein</fullName>
    </submittedName>
</protein>
<evidence type="ECO:0000313" key="1">
    <source>
        <dbReference type="EMBL" id="KAI7941112.1"/>
    </source>
</evidence>
<evidence type="ECO:0000313" key="2">
    <source>
        <dbReference type="Proteomes" id="UP001060170"/>
    </source>
</evidence>
<reference evidence="2" key="1">
    <citation type="journal article" date="2018" name="BMC Genomics">
        <title>Genomic insights into host adaptation between the wheat stripe rust pathogen (Puccinia striiformis f. sp. tritici) and the barley stripe rust pathogen (Puccinia striiformis f. sp. hordei).</title>
        <authorList>
            <person name="Xia C."/>
            <person name="Wang M."/>
            <person name="Yin C."/>
            <person name="Cornejo O.E."/>
            <person name="Hulbert S.H."/>
            <person name="Chen X."/>
        </authorList>
    </citation>
    <scope>NUCLEOTIDE SEQUENCE [LARGE SCALE GENOMIC DNA]</scope>
    <source>
        <strain evidence="2">93-210</strain>
    </source>
</reference>